<evidence type="ECO:0000256" key="8">
    <source>
        <dbReference type="ARBA" id="ARBA00023012"/>
    </source>
</evidence>
<dbReference type="SUPFAM" id="SSF47384">
    <property type="entry name" value="Homodimeric domain of signal transducing histidine kinase"/>
    <property type="match status" value="1"/>
</dbReference>
<dbReference type="GO" id="GO:0000155">
    <property type="term" value="F:phosphorelay sensor kinase activity"/>
    <property type="evidence" value="ECO:0007669"/>
    <property type="project" value="InterPro"/>
</dbReference>
<feature type="transmembrane region" description="Helical" evidence="10">
    <location>
        <begin position="43"/>
        <end position="66"/>
    </location>
</feature>
<dbReference type="Proteomes" id="UP000175744">
    <property type="component" value="Unassembled WGS sequence"/>
</dbReference>
<keyword evidence="10" id="KW-0812">Transmembrane</keyword>
<evidence type="ECO:0000313" key="13">
    <source>
        <dbReference type="Proteomes" id="UP000175744"/>
    </source>
</evidence>
<keyword evidence="5" id="KW-0547">Nucleotide-binding</keyword>
<keyword evidence="8" id="KW-0902">Two-component regulatory system</keyword>
<keyword evidence="7" id="KW-0067">ATP-binding</keyword>
<name>A0A1E8EZS5_9CLOT</name>
<evidence type="ECO:0000256" key="3">
    <source>
        <dbReference type="ARBA" id="ARBA00022553"/>
    </source>
</evidence>
<evidence type="ECO:0000256" key="7">
    <source>
        <dbReference type="ARBA" id="ARBA00022840"/>
    </source>
</evidence>
<feature type="transmembrane region" description="Helical" evidence="10">
    <location>
        <begin position="73"/>
        <end position="90"/>
    </location>
</feature>
<dbReference type="SUPFAM" id="SSF55874">
    <property type="entry name" value="ATPase domain of HSP90 chaperone/DNA topoisomerase II/histidine kinase"/>
    <property type="match status" value="1"/>
</dbReference>
<dbReference type="InterPro" id="IPR005467">
    <property type="entry name" value="His_kinase_dom"/>
</dbReference>
<dbReference type="InterPro" id="IPR004358">
    <property type="entry name" value="Sig_transdc_His_kin-like_C"/>
</dbReference>
<keyword evidence="4 12" id="KW-0808">Transferase</keyword>
<evidence type="ECO:0000256" key="6">
    <source>
        <dbReference type="ARBA" id="ARBA00022777"/>
    </source>
</evidence>
<comment type="catalytic activity">
    <reaction evidence="1">
        <text>ATP + protein L-histidine = ADP + protein N-phospho-L-histidine.</text>
        <dbReference type="EC" id="2.7.13.3"/>
    </reaction>
</comment>
<evidence type="ECO:0000256" key="1">
    <source>
        <dbReference type="ARBA" id="ARBA00000085"/>
    </source>
</evidence>
<dbReference type="InterPro" id="IPR003661">
    <property type="entry name" value="HisK_dim/P_dom"/>
</dbReference>
<protein>
    <recommendedName>
        <fullName evidence="2">histidine kinase</fullName>
        <ecNumber evidence="2">2.7.13.3</ecNumber>
    </recommendedName>
</protein>
<dbReference type="Gene3D" id="3.30.450.20">
    <property type="entry name" value="PAS domain"/>
    <property type="match status" value="1"/>
</dbReference>
<keyword evidence="3" id="KW-0597">Phosphoprotein</keyword>
<dbReference type="SMART" id="SM00388">
    <property type="entry name" value="HisKA"/>
    <property type="match status" value="1"/>
</dbReference>
<feature type="coiled-coil region" evidence="9">
    <location>
        <begin position="266"/>
        <end position="303"/>
    </location>
</feature>
<dbReference type="RefSeq" id="WP_070109959.1">
    <property type="nucleotide sequence ID" value="NZ_LZFO01000011.1"/>
</dbReference>
<evidence type="ECO:0000259" key="11">
    <source>
        <dbReference type="PROSITE" id="PS50109"/>
    </source>
</evidence>
<feature type="domain" description="Histidine kinase" evidence="11">
    <location>
        <begin position="433"/>
        <end position="652"/>
    </location>
</feature>
<dbReference type="SUPFAM" id="SSF55785">
    <property type="entry name" value="PYP-like sensor domain (PAS domain)"/>
    <property type="match status" value="1"/>
</dbReference>
<feature type="transmembrane region" description="Helical" evidence="10">
    <location>
        <begin position="110"/>
        <end position="129"/>
    </location>
</feature>
<dbReference type="PANTHER" id="PTHR43547:SF2">
    <property type="entry name" value="HYBRID SIGNAL TRANSDUCTION HISTIDINE KINASE C"/>
    <property type="match status" value="1"/>
</dbReference>
<evidence type="ECO:0000256" key="2">
    <source>
        <dbReference type="ARBA" id="ARBA00012438"/>
    </source>
</evidence>
<dbReference type="Gene3D" id="3.30.565.10">
    <property type="entry name" value="Histidine kinase-like ATPase, C-terminal domain"/>
    <property type="match status" value="1"/>
</dbReference>
<dbReference type="STRING" id="1121290.CLAOCE_10250"/>
<organism evidence="12 13">
    <name type="scientific">Clostridium acetireducens DSM 10703</name>
    <dbReference type="NCBI Taxonomy" id="1121290"/>
    <lineage>
        <taxon>Bacteria</taxon>
        <taxon>Bacillati</taxon>
        <taxon>Bacillota</taxon>
        <taxon>Clostridia</taxon>
        <taxon>Eubacteriales</taxon>
        <taxon>Clostridiaceae</taxon>
        <taxon>Clostridium</taxon>
    </lineage>
</organism>
<evidence type="ECO:0000256" key="10">
    <source>
        <dbReference type="SAM" id="Phobius"/>
    </source>
</evidence>
<dbReference type="EC" id="2.7.13.3" evidence="2"/>
<sequence>MEKVIKKIKSINNNSNICIFCIALIIILSIIINSASIKTELHIHILIELIIAIVGICVSIIVFNTYKICENNYFTFIGTAYGFISLFLLMQTMHFNSCNQTVNHINNLSILVFIFRMYLETISLLVSFTYLNKKINLKKTLIRYFIILAFIILLFIFRNNYKWLNDHNYLTIYWNISIGIVFYLNIIIFFKVLKCKKIFNNKIFKLMYNFIAFKIISSLCFFIIRMGTKYGDLFNIAAHLFKLFSYFLLYEAIIKNVLKVPLDTIFKNLKIKNEKLNNQNLELKKVKKKLKKSRENYQVLVESIPEGIILTKDSKIKYINKRILELVELEKKDLLIGKPMEYLGNILNISKTLNKINFYEKETQSFFTEKEILRKDNSKINIEIVSIPIKNNNEKYNLYIIRDITGRKRAEQIEKILEIEKLTEKIKTEFFSNLSHELKTPVNILYSIIQLNDVHIERKDIKSIKKYNKVMKKNCFRLIRLINNLIDITEIYEGFLTPKFRNYNIVNIVENTTLAVYSYIKDKNIDIIFDTEVEEKYIRCDAELIERIVLNLLSNSVKYGKERTFIKVNIYDNKDFILISVKDNGIGISKENQKNIFKPFMQEDKSLNRNREGSGIGLTIAKSLAELHGGTIYLESTLGVGTEFIVKIPVDQALEEACADIEVSNYKNIMDKVYIEFSDIYF</sequence>
<dbReference type="InterPro" id="IPR036097">
    <property type="entry name" value="HisK_dim/P_sf"/>
</dbReference>
<dbReference type="Pfam" id="PF17159">
    <property type="entry name" value="MASE3"/>
    <property type="match status" value="1"/>
</dbReference>
<feature type="transmembrane region" description="Helical" evidence="10">
    <location>
        <begin position="16"/>
        <end position="37"/>
    </location>
</feature>
<dbReference type="FunFam" id="3.30.565.10:FF:000037">
    <property type="entry name" value="Hybrid sensor histidine kinase/response regulator"/>
    <property type="match status" value="1"/>
</dbReference>
<dbReference type="GO" id="GO:0005524">
    <property type="term" value="F:ATP binding"/>
    <property type="evidence" value="ECO:0007669"/>
    <property type="project" value="UniProtKB-KW"/>
</dbReference>
<keyword evidence="6" id="KW-0418">Kinase</keyword>
<reference evidence="12 13" key="1">
    <citation type="submission" date="2016-06" db="EMBL/GenBank/DDBJ databases">
        <title>Genome sequence of Clostridium acetireducens DSM 10703.</title>
        <authorList>
            <person name="Poehlein A."/>
            <person name="Fluechter S."/>
            <person name="Duerre P."/>
            <person name="Daniel R."/>
        </authorList>
    </citation>
    <scope>NUCLEOTIDE SEQUENCE [LARGE SCALE GENOMIC DNA]</scope>
    <source>
        <strain evidence="12 13">DSM 10703</strain>
    </source>
</reference>
<dbReference type="InterPro" id="IPR033425">
    <property type="entry name" value="MASE3"/>
</dbReference>
<keyword evidence="9" id="KW-0175">Coiled coil</keyword>
<feature type="transmembrane region" description="Helical" evidence="10">
    <location>
        <begin position="141"/>
        <end position="160"/>
    </location>
</feature>
<accession>A0A1E8EZS5</accession>
<dbReference type="CDD" id="cd00082">
    <property type="entry name" value="HisKA"/>
    <property type="match status" value="1"/>
</dbReference>
<evidence type="ECO:0000256" key="5">
    <source>
        <dbReference type="ARBA" id="ARBA00022741"/>
    </source>
</evidence>
<comment type="caution">
    <text evidence="12">The sequence shown here is derived from an EMBL/GenBank/DDBJ whole genome shotgun (WGS) entry which is preliminary data.</text>
</comment>
<dbReference type="Pfam" id="PF00512">
    <property type="entry name" value="HisKA"/>
    <property type="match status" value="1"/>
</dbReference>
<dbReference type="PROSITE" id="PS50109">
    <property type="entry name" value="HIS_KIN"/>
    <property type="match status" value="1"/>
</dbReference>
<dbReference type="InterPro" id="IPR003594">
    <property type="entry name" value="HATPase_dom"/>
</dbReference>
<keyword evidence="10" id="KW-0472">Membrane</keyword>
<evidence type="ECO:0000313" key="12">
    <source>
        <dbReference type="EMBL" id="OFI06525.1"/>
    </source>
</evidence>
<keyword evidence="10" id="KW-1133">Transmembrane helix</keyword>
<keyword evidence="13" id="KW-1185">Reference proteome</keyword>
<evidence type="ECO:0000256" key="4">
    <source>
        <dbReference type="ARBA" id="ARBA00022679"/>
    </source>
</evidence>
<feature type="transmembrane region" description="Helical" evidence="10">
    <location>
        <begin position="206"/>
        <end position="227"/>
    </location>
</feature>
<gene>
    <name evidence="12" type="primary">pleC</name>
    <name evidence="12" type="ORF">CLOACE_10250</name>
</gene>
<dbReference type="NCBIfam" id="TIGR00229">
    <property type="entry name" value="sensory_box"/>
    <property type="match status" value="1"/>
</dbReference>
<dbReference type="InterPro" id="IPR000014">
    <property type="entry name" value="PAS"/>
</dbReference>
<feature type="transmembrane region" description="Helical" evidence="10">
    <location>
        <begin position="172"/>
        <end position="194"/>
    </location>
</feature>
<dbReference type="Gene3D" id="1.10.287.130">
    <property type="match status" value="1"/>
</dbReference>
<dbReference type="PRINTS" id="PR00344">
    <property type="entry name" value="BCTRLSENSOR"/>
</dbReference>
<dbReference type="Pfam" id="PF02518">
    <property type="entry name" value="HATPase_c"/>
    <property type="match status" value="1"/>
</dbReference>
<proteinExistence type="predicted"/>
<dbReference type="AlphaFoldDB" id="A0A1E8EZS5"/>
<dbReference type="EMBL" id="LZFO01000011">
    <property type="protein sequence ID" value="OFI06525.1"/>
    <property type="molecule type" value="Genomic_DNA"/>
</dbReference>
<evidence type="ECO:0000256" key="9">
    <source>
        <dbReference type="SAM" id="Coils"/>
    </source>
</evidence>
<dbReference type="PANTHER" id="PTHR43547">
    <property type="entry name" value="TWO-COMPONENT HISTIDINE KINASE"/>
    <property type="match status" value="1"/>
</dbReference>
<dbReference type="Pfam" id="PF13426">
    <property type="entry name" value="PAS_9"/>
    <property type="match status" value="1"/>
</dbReference>
<dbReference type="InterPro" id="IPR035965">
    <property type="entry name" value="PAS-like_dom_sf"/>
</dbReference>
<dbReference type="SMART" id="SM00387">
    <property type="entry name" value="HATPase_c"/>
    <property type="match status" value="1"/>
</dbReference>
<dbReference type="InterPro" id="IPR036890">
    <property type="entry name" value="HATPase_C_sf"/>
</dbReference>